<dbReference type="InterPro" id="IPR028217">
    <property type="entry name" value="Rsa3_C"/>
</dbReference>
<evidence type="ECO:0000256" key="1">
    <source>
        <dbReference type="ARBA" id="ARBA00003035"/>
    </source>
</evidence>
<evidence type="ECO:0000256" key="6">
    <source>
        <dbReference type="ARBA" id="ARBA00023242"/>
    </source>
</evidence>
<dbReference type="GO" id="GO:0030687">
    <property type="term" value="C:preribosome, large subunit precursor"/>
    <property type="evidence" value="ECO:0007669"/>
    <property type="project" value="TreeGrafter"/>
</dbReference>
<dbReference type="Pfam" id="PF14615">
    <property type="entry name" value="Rsa3"/>
    <property type="match status" value="1"/>
</dbReference>
<keyword evidence="6" id="KW-0539">Nucleus</keyword>
<evidence type="ECO:0000256" key="2">
    <source>
        <dbReference type="ARBA" id="ARBA00004604"/>
    </source>
</evidence>
<feature type="domain" description="Ribosome-assembly protein 3 C-terminal" evidence="9">
    <location>
        <begin position="159"/>
        <end position="204"/>
    </location>
</feature>
<evidence type="ECO:0000259" key="9">
    <source>
        <dbReference type="Pfam" id="PF14615"/>
    </source>
</evidence>
<evidence type="ECO:0000256" key="3">
    <source>
        <dbReference type="ARBA" id="ARBA00006256"/>
    </source>
</evidence>
<feature type="region of interest" description="Disordered" evidence="8">
    <location>
        <begin position="1"/>
        <end position="153"/>
    </location>
</feature>
<dbReference type="PANTHER" id="PTHR28127">
    <property type="entry name" value="RIBOSOME ASSEMBLY PROTEIN 3"/>
    <property type="match status" value="1"/>
</dbReference>
<proteinExistence type="inferred from homology"/>
<evidence type="ECO:0000256" key="5">
    <source>
        <dbReference type="ARBA" id="ARBA00022517"/>
    </source>
</evidence>
<comment type="subcellular location">
    <subcellularLocation>
        <location evidence="2">Nucleus</location>
        <location evidence="2">Nucleolus</location>
    </subcellularLocation>
</comment>
<accession>A0A0D0CJZ3</accession>
<evidence type="ECO:0000256" key="7">
    <source>
        <dbReference type="ARBA" id="ARBA00023274"/>
    </source>
</evidence>
<comment type="function">
    <text evidence="1">Required for efficient biogenesis of the 60S ribosomal subunit.</text>
</comment>
<dbReference type="OrthoDB" id="69550at2759"/>
<feature type="region of interest" description="Disordered" evidence="8">
    <location>
        <begin position="204"/>
        <end position="225"/>
    </location>
</feature>
<comment type="similarity">
    <text evidence="3">Belongs to the RSA3 family.</text>
</comment>
<feature type="compositionally biased region" description="Low complexity" evidence="8">
    <location>
        <begin position="102"/>
        <end position="111"/>
    </location>
</feature>
<keyword evidence="11" id="KW-1185">Reference proteome</keyword>
<keyword evidence="5" id="KW-0690">Ribosome biogenesis</keyword>
<evidence type="ECO:0000256" key="4">
    <source>
        <dbReference type="ARBA" id="ARBA00015339"/>
    </source>
</evidence>
<sequence length="233" mass="25153">MPVAGAAPRKRPNRNRKRKRRAVSVSSSSSDDSSSSSDSDNNQLVIKRTVPLENNAGDAMELDDPSSSSSDPSTSSSDDDDDDETMPIQKADVEAKAQSDAQQGQYQSRPRSPSPGPIPPSTARIPSFLPEKTESSKDLNINQATGEEKESEQALREKFTKFWMNSIVDGFKDDLEVIRKDPASTTSKLSMLIDSLAAGAEVYTSPQASQPSKLSTASGGRREVTDMEIVLGE</sequence>
<evidence type="ECO:0000313" key="11">
    <source>
        <dbReference type="Proteomes" id="UP000053593"/>
    </source>
</evidence>
<reference evidence="10 11" key="1">
    <citation type="submission" date="2014-04" db="EMBL/GenBank/DDBJ databases">
        <title>Evolutionary Origins and Diversification of the Mycorrhizal Mutualists.</title>
        <authorList>
            <consortium name="DOE Joint Genome Institute"/>
            <consortium name="Mycorrhizal Genomics Consortium"/>
            <person name="Kohler A."/>
            <person name="Kuo A."/>
            <person name="Nagy L.G."/>
            <person name="Floudas D."/>
            <person name="Copeland A."/>
            <person name="Barry K.W."/>
            <person name="Cichocki N."/>
            <person name="Veneault-Fourrey C."/>
            <person name="LaButti K."/>
            <person name="Lindquist E.A."/>
            <person name="Lipzen A."/>
            <person name="Lundell T."/>
            <person name="Morin E."/>
            <person name="Murat C."/>
            <person name="Riley R."/>
            <person name="Ohm R."/>
            <person name="Sun H."/>
            <person name="Tunlid A."/>
            <person name="Henrissat B."/>
            <person name="Grigoriev I.V."/>
            <person name="Hibbett D.S."/>
            <person name="Martin F."/>
        </authorList>
    </citation>
    <scope>NUCLEOTIDE SEQUENCE [LARGE SCALE GENOMIC DNA]</scope>
    <source>
        <strain evidence="10 11">FD-317 M1</strain>
    </source>
</reference>
<evidence type="ECO:0000313" key="10">
    <source>
        <dbReference type="EMBL" id="KIK63169.1"/>
    </source>
</evidence>
<feature type="compositionally biased region" description="Polar residues" evidence="8">
    <location>
        <begin position="204"/>
        <end position="218"/>
    </location>
</feature>
<dbReference type="EMBL" id="KN834765">
    <property type="protein sequence ID" value="KIK63169.1"/>
    <property type="molecule type" value="Genomic_DNA"/>
</dbReference>
<dbReference type="GO" id="GO:0000027">
    <property type="term" value="P:ribosomal large subunit assembly"/>
    <property type="evidence" value="ECO:0007669"/>
    <property type="project" value="TreeGrafter"/>
</dbReference>
<dbReference type="PANTHER" id="PTHR28127:SF1">
    <property type="entry name" value="RIBOSOME ASSEMBLY PROTEIN 3"/>
    <property type="match status" value="1"/>
</dbReference>
<evidence type="ECO:0000256" key="8">
    <source>
        <dbReference type="SAM" id="MobiDB-lite"/>
    </source>
</evidence>
<protein>
    <recommendedName>
        <fullName evidence="4">Ribosome assembly protein 3</fullName>
    </recommendedName>
</protein>
<keyword evidence="7" id="KW-0687">Ribonucleoprotein</keyword>
<feature type="compositionally biased region" description="Low complexity" evidence="8">
    <location>
        <begin position="65"/>
        <end position="76"/>
    </location>
</feature>
<dbReference type="HOGENOM" id="CLU_116417_1_0_1"/>
<organism evidence="10 11">
    <name type="scientific">Collybiopsis luxurians FD-317 M1</name>
    <dbReference type="NCBI Taxonomy" id="944289"/>
    <lineage>
        <taxon>Eukaryota</taxon>
        <taxon>Fungi</taxon>
        <taxon>Dikarya</taxon>
        <taxon>Basidiomycota</taxon>
        <taxon>Agaricomycotina</taxon>
        <taxon>Agaricomycetes</taxon>
        <taxon>Agaricomycetidae</taxon>
        <taxon>Agaricales</taxon>
        <taxon>Marasmiineae</taxon>
        <taxon>Omphalotaceae</taxon>
        <taxon>Collybiopsis</taxon>
        <taxon>Collybiopsis luxurians</taxon>
    </lineage>
</organism>
<dbReference type="Proteomes" id="UP000053593">
    <property type="component" value="Unassembled WGS sequence"/>
</dbReference>
<feature type="compositionally biased region" description="Basic residues" evidence="8">
    <location>
        <begin position="8"/>
        <end position="22"/>
    </location>
</feature>
<dbReference type="InterPro" id="IPR051898">
    <property type="entry name" value="Ribosome_Assembly_3"/>
</dbReference>
<gene>
    <name evidence="10" type="ORF">GYMLUDRAFT_57897</name>
</gene>
<feature type="compositionally biased region" description="Low complexity" evidence="8">
    <location>
        <begin position="23"/>
        <end position="40"/>
    </location>
</feature>
<dbReference type="AlphaFoldDB" id="A0A0D0CJZ3"/>
<name>A0A0D0CJZ3_9AGAR</name>
<dbReference type="GO" id="GO:0005730">
    <property type="term" value="C:nucleolus"/>
    <property type="evidence" value="ECO:0007669"/>
    <property type="project" value="UniProtKB-SubCell"/>
</dbReference>